<evidence type="ECO:0008006" key="3">
    <source>
        <dbReference type="Google" id="ProtNLM"/>
    </source>
</evidence>
<proteinExistence type="predicted"/>
<dbReference type="Proteomes" id="UP000648239">
    <property type="component" value="Unassembled WGS sequence"/>
</dbReference>
<dbReference type="InterPro" id="IPR029058">
    <property type="entry name" value="AB_hydrolase_fold"/>
</dbReference>
<accession>A0A8J7CFI9</accession>
<name>A0A8J7CFI9_9BACT</name>
<dbReference type="Gene3D" id="3.40.50.1820">
    <property type="entry name" value="alpha/beta hydrolase"/>
    <property type="match status" value="1"/>
</dbReference>
<feature type="non-terminal residue" evidence="1">
    <location>
        <position position="61"/>
    </location>
</feature>
<evidence type="ECO:0000313" key="1">
    <source>
        <dbReference type="EMBL" id="MBD3869584.1"/>
    </source>
</evidence>
<organism evidence="1 2">
    <name type="scientific">Candidatus Polarisedimenticola svalbardensis</name>
    <dbReference type="NCBI Taxonomy" id="2886004"/>
    <lineage>
        <taxon>Bacteria</taxon>
        <taxon>Pseudomonadati</taxon>
        <taxon>Acidobacteriota</taxon>
        <taxon>Candidatus Polarisedimenticolia</taxon>
        <taxon>Candidatus Polarisedimenticolales</taxon>
        <taxon>Candidatus Polarisedimenticolaceae</taxon>
        <taxon>Candidatus Polarisedimenticola</taxon>
    </lineage>
</organism>
<reference evidence="1 2" key="1">
    <citation type="submission" date="2020-08" db="EMBL/GenBank/DDBJ databases">
        <title>Acidobacteriota in marine sediments use diverse sulfur dissimilation pathways.</title>
        <authorList>
            <person name="Wasmund K."/>
        </authorList>
    </citation>
    <scope>NUCLEOTIDE SEQUENCE [LARGE SCALE GENOMIC DNA]</scope>
    <source>
        <strain evidence="1">MAG AM4</strain>
    </source>
</reference>
<gene>
    <name evidence="1" type="ORF">IFK94_15800</name>
</gene>
<dbReference type="EMBL" id="JACXWD010000119">
    <property type="protein sequence ID" value="MBD3869584.1"/>
    <property type="molecule type" value="Genomic_DNA"/>
</dbReference>
<protein>
    <recommendedName>
        <fullName evidence="3">Esterase</fullName>
    </recommendedName>
</protein>
<dbReference type="AlphaFoldDB" id="A0A8J7CFI9"/>
<evidence type="ECO:0000313" key="2">
    <source>
        <dbReference type="Proteomes" id="UP000648239"/>
    </source>
</evidence>
<comment type="caution">
    <text evidence="1">The sequence shown here is derived from an EMBL/GenBank/DDBJ whole genome shotgun (WGS) entry which is preliminary data.</text>
</comment>
<sequence length="61" mass="6806">MPEHNFDRPKGRLDEFTINSEALKGNLLGDPHVRTVAVYLPEGYDDSDANYPVLVELAGFT</sequence>